<dbReference type="Proteomes" id="UP000265750">
    <property type="component" value="Unassembled WGS sequence"/>
</dbReference>
<evidence type="ECO:0000313" key="3">
    <source>
        <dbReference type="Proteomes" id="UP000265750"/>
    </source>
</evidence>
<keyword evidence="3" id="KW-1185">Reference proteome</keyword>
<keyword evidence="1" id="KW-1133">Transmembrane helix</keyword>
<dbReference type="AlphaFoldDB" id="A0A3A1WSW7"/>
<name>A0A3A1WSW7_9HYPH</name>
<feature type="transmembrane region" description="Helical" evidence="1">
    <location>
        <begin position="36"/>
        <end position="55"/>
    </location>
</feature>
<accession>A0A3A1WSW7</accession>
<proteinExistence type="predicted"/>
<comment type="caution">
    <text evidence="2">The sequence shown here is derived from an EMBL/GenBank/DDBJ whole genome shotgun (WGS) entry which is preliminary data.</text>
</comment>
<reference evidence="3" key="1">
    <citation type="submission" date="2018-09" db="EMBL/GenBank/DDBJ databases">
        <authorList>
            <person name="Tuo L."/>
        </authorList>
    </citation>
    <scope>NUCLEOTIDE SEQUENCE [LARGE SCALE GENOMIC DNA]</scope>
    <source>
        <strain evidence="3">M2BS4Y-1</strain>
    </source>
</reference>
<gene>
    <name evidence="2" type="ORF">D3218_02785</name>
</gene>
<sequence>MGTFSVWHWLILLVIMIVVVVPFWKIFPRAGMSRWWSLLMIVGPLNLILLWVLAFKSWPADRREY</sequence>
<dbReference type="OrthoDB" id="123194at2"/>
<evidence type="ECO:0008006" key="4">
    <source>
        <dbReference type="Google" id="ProtNLM"/>
    </source>
</evidence>
<protein>
    <recommendedName>
        <fullName evidence="4">DUF805 domain-containing protein</fullName>
    </recommendedName>
</protein>
<keyword evidence="1" id="KW-0812">Transmembrane</keyword>
<feature type="transmembrane region" description="Helical" evidence="1">
    <location>
        <begin position="6"/>
        <end position="24"/>
    </location>
</feature>
<evidence type="ECO:0000256" key="1">
    <source>
        <dbReference type="SAM" id="Phobius"/>
    </source>
</evidence>
<dbReference type="EMBL" id="QYRN01000001">
    <property type="protein sequence ID" value="RIY03681.1"/>
    <property type="molecule type" value="Genomic_DNA"/>
</dbReference>
<evidence type="ECO:0000313" key="2">
    <source>
        <dbReference type="EMBL" id="RIY03681.1"/>
    </source>
</evidence>
<dbReference type="RefSeq" id="WP_119538337.1">
    <property type="nucleotide sequence ID" value="NZ_QYRN01000001.1"/>
</dbReference>
<keyword evidence="1" id="KW-0472">Membrane</keyword>
<organism evidence="2 3">
    <name type="scientific">Aureimonas flava</name>
    <dbReference type="NCBI Taxonomy" id="2320271"/>
    <lineage>
        <taxon>Bacteria</taxon>
        <taxon>Pseudomonadati</taxon>
        <taxon>Pseudomonadota</taxon>
        <taxon>Alphaproteobacteria</taxon>
        <taxon>Hyphomicrobiales</taxon>
        <taxon>Aurantimonadaceae</taxon>
        <taxon>Aureimonas</taxon>
    </lineage>
</organism>